<feature type="chain" id="PRO_5038578407" evidence="1">
    <location>
        <begin position="33"/>
        <end position="222"/>
    </location>
</feature>
<organism evidence="2 3">
    <name type="scientific">Cellulomonas marina</name>
    <dbReference type="NCBI Taxonomy" id="988821"/>
    <lineage>
        <taxon>Bacteria</taxon>
        <taxon>Bacillati</taxon>
        <taxon>Actinomycetota</taxon>
        <taxon>Actinomycetes</taxon>
        <taxon>Micrococcales</taxon>
        <taxon>Cellulomonadaceae</taxon>
        <taxon>Cellulomonas</taxon>
    </lineage>
</organism>
<dbReference type="AlphaFoldDB" id="A0A1I0XPT7"/>
<evidence type="ECO:0000313" key="3">
    <source>
        <dbReference type="Proteomes" id="UP000199012"/>
    </source>
</evidence>
<accession>A0A1I0XPT7</accession>
<proteinExistence type="predicted"/>
<evidence type="ECO:0000256" key="1">
    <source>
        <dbReference type="SAM" id="SignalP"/>
    </source>
</evidence>
<dbReference type="Proteomes" id="UP000199012">
    <property type="component" value="Unassembled WGS sequence"/>
</dbReference>
<dbReference type="OrthoDB" id="4457696at2"/>
<dbReference type="PROSITE" id="PS51257">
    <property type="entry name" value="PROKAR_LIPOPROTEIN"/>
    <property type="match status" value="1"/>
</dbReference>
<sequence length="222" mass="21179">MRDRTVSPRAATPTALAGVLVAVLAGCGPTAAAGPVAAVQPAADCRAPAVLAALGLEPGTDASAAPATSGGARSAVAAPGAVPDDFRATGVVVCTRGGTARDVEGLWTTVSEQVLEGDLAGLVDALARTSGPSSPAGRTAVVAGGPEEGCAAAVLADGGPALWLVDALGRAVWVQVPGAACAAASAAVADELAGLDETDATDWSVALAVPRATVTPAAPSSS</sequence>
<evidence type="ECO:0000313" key="2">
    <source>
        <dbReference type="EMBL" id="SFB02982.1"/>
    </source>
</evidence>
<protein>
    <submittedName>
        <fullName evidence="2">Uncharacterized protein</fullName>
    </submittedName>
</protein>
<feature type="signal peptide" evidence="1">
    <location>
        <begin position="1"/>
        <end position="32"/>
    </location>
</feature>
<dbReference type="RefSeq" id="WP_139224361.1">
    <property type="nucleotide sequence ID" value="NZ_BONM01000025.1"/>
</dbReference>
<keyword evidence="3" id="KW-1185">Reference proteome</keyword>
<gene>
    <name evidence="2" type="ORF">SAMN05421867_105208</name>
</gene>
<reference evidence="2 3" key="1">
    <citation type="submission" date="2016-10" db="EMBL/GenBank/DDBJ databases">
        <authorList>
            <person name="de Groot N.N."/>
        </authorList>
    </citation>
    <scope>NUCLEOTIDE SEQUENCE [LARGE SCALE GENOMIC DNA]</scope>
    <source>
        <strain evidence="2 3">CGMCC 4.6945</strain>
    </source>
</reference>
<keyword evidence="1" id="KW-0732">Signal</keyword>
<name>A0A1I0XPT7_9CELL</name>
<dbReference type="STRING" id="988821.SAMN05421867_105208"/>
<dbReference type="EMBL" id="FOKA01000005">
    <property type="protein sequence ID" value="SFB02982.1"/>
    <property type="molecule type" value="Genomic_DNA"/>
</dbReference>